<dbReference type="Pfam" id="PF03591">
    <property type="entry name" value="AzlC"/>
    <property type="match status" value="1"/>
</dbReference>
<name>A0A248LM22_9NEIS</name>
<dbReference type="GO" id="GO:1903785">
    <property type="term" value="P:L-valine transmembrane transport"/>
    <property type="evidence" value="ECO:0007669"/>
    <property type="project" value="TreeGrafter"/>
</dbReference>
<proteinExistence type="inferred from homology"/>
<dbReference type="PANTHER" id="PTHR34979">
    <property type="entry name" value="INNER MEMBRANE PROTEIN YGAZ"/>
    <property type="match status" value="1"/>
</dbReference>
<accession>A0A248LM22</accession>
<dbReference type="PANTHER" id="PTHR34979:SF1">
    <property type="entry name" value="INNER MEMBRANE PROTEIN YGAZ"/>
    <property type="match status" value="1"/>
</dbReference>
<dbReference type="InterPro" id="IPR011606">
    <property type="entry name" value="Brnchd-chn_aa_trnsp_permease"/>
</dbReference>
<keyword evidence="7" id="KW-0472">Membrane</keyword>
<dbReference type="EMBL" id="CP022115">
    <property type="protein sequence ID" value="ASJ25549.1"/>
    <property type="molecule type" value="Genomic_DNA"/>
</dbReference>
<keyword evidence="6" id="KW-1133">Transmembrane helix</keyword>
<dbReference type="AlphaFoldDB" id="A0A248LM22"/>
<dbReference type="GO" id="GO:0005886">
    <property type="term" value="C:plasma membrane"/>
    <property type="evidence" value="ECO:0007669"/>
    <property type="project" value="UniProtKB-SubCell"/>
</dbReference>
<dbReference type="OMA" id="WPYKLGL"/>
<evidence type="ECO:0000256" key="6">
    <source>
        <dbReference type="ARBA" id="ARBA00022989"/>
    </source>
</evidence>
<comment type="subcellular location">
    <subcellularLocation>
        <location evidence="1">Cell membrane</location>
        <topology evidence="1">Multi-pass membrane protein</topology>
    </subcellularLocation>
</comment>
<comment type="similarity">
    <text evidence="2">Belongs to the AzlC family.</text>
</comment>
<keyword evidence="4" id="KW-1003">Cell membrane</keyword>
<protein>
    <submittedName>
        <fullName evidence="8">AzlC family protein</fullName>
    </submittedName>
</protein>
<reference evidence="9" key="1">
    <citation type="submission" date="2017-06" db="EMBL/GenBank/DDBJ databases">
        <title>Whole genome sequence of Laribacter hongkongensis LHGZ1.</title>
        <authorList>
            <person name="Chen D."/>
            <person name="Wu H."/>
            <person name="Chen J."/>
        </authorList>
    </citation>
    <scope>NUCLEOTIDE SEQUENCE [LARGE SCALE GENOMIC DNA]</scope>
    <source>
        <strain evidence="9">LHGZ1</strain>
    </source>
</reference>
<evidence type="ECO:0000256" key="4">
    <source>
        <dbReference type="ARBA" id="ARBA00022475"/>
    </source>
</evidence>
<evidence type="ECO:0000313" key="9">
    <source>
        <dbReference type="Proteomes" id="UP000197424"/>
    </source>
</evidence>
<sequence>MPRSPRQQFFAGFRLMLPLQLGVFPFGMLFGVLALESGLTAWQAQLMSVLVLAGSSQIVLCQLLAAQAPVVVMLLTVAVINLRHLLYSASMAPHSHGLGRGWKILMAYLLTDEPYAVTIREFERVQDMPFRHWFFIGAGINLWLGWQLATLAGLLAGETIPASWGLDFALPLTFIAVVVPAARDRADWAAIVVAGTAALVFAALPYKLAILVAAVLGISAGMWMNRRRRR</sequence>
<evidence type="ECO:0000256" key="7">
    <source>
        <dbReference type="ARBA" id="ARBA00023136"/>
    </source>
</evidence>
<evidence type="ECO:0000256" key="3">
    <source>
        <dbReference type="ARBA" id="ARBA00022448"/>
    </source>
</evidence>
<gene>
    <name evidence="8" type="ORF">LHGZ1_2718</name>
</gene>
<dbReference type="Proteomes" id="UP000197424">
    <property type="component" value="Chromosome"/>
</dbReference>
<evidence type="ECO:0000313" key="8">
    <source>
        <dbReference type="EMBL" id="ASJ25549.1"/>
    </source>
</evidence>
<organism evidence="8 9">
    <name type="scientific">Laribacter hongkongensis</name>
    <dbReference type="NCBI Taxonomy" id="168471"/>
    <lineage>
        <taxon>Bacteria</taxon>
        <taxon>Pseudomonadati</taxon>
        <taxon>Pseudomonadota</taxon>
        <taxon>Betaproteobacteria</taxon>
        <taxon>Neisseriales</taxon>
        <taxon>Aquaspirillaceae</taxon>
        <taxon>Laribacter</taxon>
    </lineage>
</organism>
<evidence type="ECO:0000256" key="1">
    <source>
        <dbReference type="ARBA" id="ARBA00004651"/>
    </source>
</evidence>
<dbReference type="OrthoDB" id="3177005at2"/>
<evidence type="ECO:0000256" key="2">
    <source>
        <dbReference type="ARBA" id="ARBA00010735"/>
    </source>
</evidence>
<evidence type="ECO:0000256" key="5">
    <source>
        <dbReference type="ARBA" id="ARBA00022692"/>
    </source>
</evidence>
<keyword evidence="3" id="KW-0813">Transport</keyword>
<dbReference type="RefSeq" id="WP_012698134.1">
    <property type="nucleotide sequence ID" value="NZ_CP022115.1"/>
</dbReference>
<keyword evidence="5" id="KW-0812">Transmembrane</keyword>